<evidence type="ECO:0000256" key="4">
    <source>
        <dbReference type="ARBA" id="ARBA00022670"/>
    </source>
</evidence>
<sequence length="399" mass="42806">MSYILGVIILVFGLVASIALHELGHFIPAKRFGILTPQYMIGFGPTIWSKKIGETEYGVKWILLGGYVHMVGMYAPGRVGRKTTNRKGELTWAEQARQEAVAEIPSGQESRAFYARPVWQRLVVMLSGILMNLALSLLCVGIALGAIGYAAPSLRLAEVSAGSPAAQAGMQVGDKIVGVDGSEVSDWAAVQQGIGRTLPGKPARIAVQRGSERLELSVTPRESGGRSVIGVLPASQRYRATPGDILKYEWAVMVATSKILVALPVKLWETTLSLFETEKPRDPNSVMGIVGMGQIAGQIASTKAPGFTLADRVASFLLMMGSLNLTLFLFNLIPLMPLDGGQAAGAVFEQLRRWWCRLRGHPDPGPVDLARVLPLTAAVVVAFIGMTVLLIVADIVKPV</sequence>
<dbReference type="AlphaFoldDB" id="A0A2J9KPV3"/>
<keyword evidence="10 11" id="KW-0472">Membrane</keyword>
<keyword evidence="8 11" id="KW-1133">Transmembrane helix</keyword>
<reference evidence="13 14" key="1">
    <citation type="submission" date="2020-04" db="EMBL/GenBank/DDBJ databases">
        <title>Antimicrobial susceptibility and clonality of vaginal-derived multi-drug resistant Mobiluncus isolates in China.</title>
        <authorList>
            <person name="Zhang X."/>
        </authorList>
    </citation>
    <scope>NUCLEOTIDE SEQUENCE [LARGE SCALE GENOMIC DNA]</scope>
    <source>
        <strain evidence="13 14">13</strain>
    </source>
</reference>
<dbReference type="GO" id="GO:0016020">
    <property type="term" value="C:membrane"/>
    <property type="evidence" value="ECO:0007669"/>
    <property type="project" value="UniProtKB-SubCell"/>
</dbReference>
<evidence type="ECO:0000256" key="5">
    <source>
        <dbReference type="ARBA" id="ARBA00022692"/>
    </source>
</evidence>
<dbReference type="InterPro" id="IPR001478">
    <property type="entry name" value="PDZ"/>
</dbReference>
<keyword evidence="9" id="KW-0482">Metalloprotease</keyword>
<dbReference type="InterPro" id="IPR036034">
    <property type="entry name" value="PDZ_sf"/>
</dbReference>
<dbReference type="PANTHER" id="PTHR42837:SF2">
    <property type="entry name" value="MEMBRANE METALLOPROTEASE ARASP2, CHLOROPLASTIC-RELATED"/>
    <property type="match status" value="1"/>
</dbReference>
<keyword evidence="7" id="KW-0862">Zinc</keyword>
<name>A0A2J9KPV3_9ACTO</name>
<evidence type="ECO:0000256" key="8">
    <source>
        <dbReference type="ARBA" id="ARBA00022989"/>
    </source>
</evidence>
<dbReference type="EMBL" id="JABCUR010000003">
    <property type="protein sequence ID" value="NMW64924.1"/>
    <property type="molecule type" value="Genomic_DNA"/>
</dbReference>
<dbReference type="InterPro" id="IPR008915">
    <property type="entry name" value="Peptidase_M50"/>
</dbReference>
<evidence type="ECO:0000256" key="1">
    <source>
        <dbReference type="ARBA" id="ARBA00001947"/>
    </source>
</evidence>
<dbReference type="Gene3D" id="2.30.42.10">
    <property type="match status" value="1"/>
</dbReference>
<evidence type="ECO:0000256" key="9">
    <source>
        <dbReference type="ARBA" id="ARBA00023049"/>
    </source>
</evidence>
<evidence type="ECO:0000256" key="6">
    <source>
        <dbReference type="ARBA" id="ARBA00022801"/>
    </source>
</evidence>
<keyword evidence="5 11" id="KW-0812">Transmembrane</keyword>
<evidence type="ECO:0000256" key="3">
    <source>
        <dbReference type="ARBA" id="ARBA00007931"/>
    </source>
</evidence>
<gene>
    <name evidence="13" type="ORF">HHJ78_05115</name>
</gene>
<proteinExistence type="inferred from homology"/>
<dbReference type="Proteomes" id="UP000578252">
    <property type="component" value="Unassembled WGS sequence"/>
</dbReference>
<evidence type="ECO:0000256" key="11">
    <source>
        <dbReference type="SAM" id="Phobius"/>
    </source>
</evidence>
<feature type="transmembrane region" description="Helical" evidence="11">
    <location>
        <begin position="313"/>
        <end position="333"/>
    </location>
</feature>
<dbReference type="RefSeq" id="WP_103758901.1">
    <property type="nucleotide sequence ID" value="NZ_JABCUQ010000013.1"/>
</dbReference>
<evidence type="ECO:0000256" key="7">
    <source>
        <dbReference type="ARBA" id="ARBA00022833"/>
    </source>
</evidence>
<comment type="similarity">
    <text evidence="3">Belongs to the peptidase M50B family.</text>
</comment>
<dbReference type="GO" id="GO:0004222">
    <property type="term" value="F:metalloendopeptidase activity"/>
    <property type="evidence" value="ECO:0007669"/>
    <property type="project" value="InterPro"/>
</dbReference>
<dbReference type="GO" id="GO:0006508">
    <property type="term" value="P:proteolysis"/>
    <property type="evidence" value="ECO:0007669"/>
    <property type="project" value="UniProtKB-KW"/>
</dbReference>
<dbReference type="SMART" id="SM00228">
    <property type="entry name" value="PDZ"/>
    <property type="match status" value="1"/>
</dbReference>
<evidence type="ECO:0000256" key="2">
    <source>
        <dbReference type="ARBA" id="ARBA00004141"/>
    </source>
</evidence>
<comment type="caution">
    <text evidence="13">The sequence shown here is derived from an EMBL/GenBank/DDBJ whole genome shotgun (WGS) entry which is preliminary data.</text>
</comment>
<comment type="cofactor">
    <cofactor evidence="1">
        <name>Zn(2+)</name>
        <dbReference type="ChEBI" id="CHEBI:29105"/>
    </cofactor>
</comment>
<dbReference type="CDD" id="cd06163">
    <property type="entry name" value="S2P-M50_PDZ_RseP-like"/>
    <property type="match status" value="1"/>
</dbReference>
<dbReference type="PANTHER" id="PTHR42837">
    <property type="entry name" value="REGULATOR OF SIGMA-E PROTEASE RSEP"/>
    <property type="match status" value="1"/>
</dbReference>
<dbReference type="CDD" id="cd23081">
    <property type="entry name" value="cpPDZ_EcRseP-like"/>
    <property type="match status" value="1"/>
</dbReference>
<dbReference type="InterPro" id="IPR004387">
    <property type="entry name" value="Pept_M50_Zn"/>
</dbReference>
<keyword evidence="4 13" id="KW-0645">Protease</keyword>
<dbReference type="SUPFAM" id="SSF50156">
    <property type="entry name" value="PDZ domain-like"/>
    <property type="match status" value="1"/>
</dbReference>
<dbReference type="PROSITE" id="PS50106">
    <property type="entry name" value="PDZ"/>
    <property type="match status" value="1"/>
</dbReference>
<feature type="transmembrane region" description="Helical" evidence="11">
    <location>
        <begin position="372"/>
        <end position="396"/>
    </location>
</feature>
<dbReference type="InterPro" id="IPR041489">
    <property type="entry name" value="PDZ_6"/>
</dbReference>
<comment type="subcellular location">
    <subcellularLocation>
        <location evidence="2">Membrane</location>
        <topology evidence="2">Multi-pass membrane protein</topology>
    </subcellularLocation>
</comment>
<evidence type="ECO:0000256" key="10">
    <source>
        <dbReference type="ARBA" id="ARBA00023136"/>
    </source>
</evidence>
<evidence type="ECO:0000313" key="14">
    <source>
        <dbReference type="Proteomes" id="UP000578252"/>
    </source>
</evidence>
<dbReference type="Pfam" id="PF17820">
    <property type="entry name" value="PDZ_6"/>
    <property type="match status" value="1"/>
</dbReference>
<evidence type="ECO:0000313" key="13">
    <source>
        <dbReference type="EMBL" id="NMW64924.1"/>
    </source>
</evidence>
<accession>A0A2J9KPV3</accession>
<organism evidence="13 14">
    <name type="scientific">Mobiluncus mulieris</name>
    <dbReference type="NCBI Taxonomy" id="2052"/>
    <lineage>
        <taxon>Bacteria</taxon>
        <taxon>Bacillati</taxon>
        <taxon>Actinomycetota</taxon>
        <taxon>Actinomycetes</taxon>
        <taxon>Actinomycetales</taxon>
        <taxon>Actinomycetaceae</taxon>
        <taxon>Mobiluncus</taxon>
    </lineage>
</organism>
<feature type="transmembrane region" description="Helical" evidence="11">
    <location>
        <begin position="122"/>
        <end position="147"/>
    </location>
</feature>
<feature type="domain" description="PDZ" evidence="12">
    <location>
        <begin position="145"/>
        <end position="222"/>
    </location>
</feature>
<protein>
    <submittedName>
        <fullName evidence="13">Site-2 protease family protein</fullName>
    </submittedName>
</protein>
<evidence type="ECO:0000259" key="12">
    <source>
        <dbReference type="PROSITE" id="PS50106"/>
    </source>
</evidence>
<keyword evidence="6" id="KW-0378">Hydrolase</keyword>
<dbReference type="Pfam" id="PF02163">
    <property type="entry name" value="Peptidase_M50"/>
    <property type="match status" value="1"/>
</dbReference>